<dbReference type="AlphaFoldDB" id="A0A1T4MDT2"/>
<sequence>MIATIVCCFAFLTTKAAAKTEQPLSATLTFYYNIKNALVAGDAAAAASQAASFLDAVNNANTTSLGSKEQEAFSALRQKLAADAKKITENKDLAAQRASFTTLSDNMYKLAKAVKLSSDPVYQAYCPMKKAYWLSSEAAIKNPYYGSSMLTCGKVSDTIH</sequence>
<evidence type="ECO:0000259" key="2">
    <source>
        <dbReference type="Pfam" id="PF11827"/>
    </source>
</evidence>
<proteinExistence type="predicted"/>
<dbReference type="Proteomes" id="UP000190888">
    <property type="component" value="Unassembled WGS sequence"/>
</dbReference>
<evidence type="ECO:0000256" key="1">
    <source>
        <dbReference type="SAM" id="SignalP"/>
    </source>
</evidence>
<dbReference type="EMBL" id="FUWH01000003">
    <property type="protein sequence ID" value="SJZ65035.1"/>
    <property type="molecule type" value="Genomic_DNA"/>
</dbReference>
<evidence type="ECO:0000313" key="4">
    <source>
        <dbReference type="Proteomes" id="UP000190888"/>
    </source>
</evidence>
<keyword evidence="1" id="KW-0732">Signal</keyword>
<reference evidence="3 4" key="1">
    <citation type="submission" date="2017-02" db="EMBL/GenBank/DDBJ databases">
        <authorList>
            <person name="Peterson S.W."/>
        </authorList>
    </citation>
    <scope>NUCLEOTIDE SEQUENCE [LARGE SCALE GENOMIC DNA]</scope>
    <source>
        <strain evidence="3 4">DSM 22335</strain>
    </source>
</reference>
<protein>
    <recommendedName>
        <fullName evidence="2">DUF3347 domain-containing protein</fullName>
    </recommendedName>
</protein>
<organism evidence="3 4">
    <name type="scientific">Sediminibacterium ginsengisoli</name>
    <dbReference type="NCBI Taxonomy" id="413434"/>
    <lineage>
        <taxon>Bacteria</taxon>
        <taxon>Pseudomonadati</taxon>
        <taxon>Bacteroidota</taxon>
        <taxon>Chitinophagia</taxon>
        <taxon>Chitinophagales</taxon>
        <taxon>Chitinophagaceae</taxon>
        <taxon>Sediminibacterium</taxon>
    </lineage>
</organism>
<dbReference type="Pfam" id="PF11827">
    <property type="entry name" value="DUF3347"/>
    <property type="match status" value="1"/>
</dbReference>
<keyword evidence="4" id="KW-1185">Reference proteome</keyword>
<name>A0A1T4MDT2_9BACT</name>
<dbReference type="InterPro" id="IPR021782">
    <property type="entry name" value="DUF3347"/>
</dbReference>
<feature type="signal peptide" evidence="1">
    <location>
        <begin position="1"/>
        <end position="18"/>
    </location>
</feature>
<feature type="chain" id="PRO_5013318446" description="DUF3347 domain-containing protein" evidence="1">
    <location>
        <begin position="19"/>
        <end position="160"/>
    </location>
</feature>
<accession>A0A1T4MDT2</accession>
<dbReference type="STRING" id="413434.SAMN04488132_103329"/>
<gene>
    <name evidence="3" type="ORF">SAMN04488132_103329</name>
</gene>
<evidence type="ECO:0000313" key="3">
    <source>
        <dbReference type="EMBL" id="SJZ65035.1"/>
    </source>
</evidence>
<feature type="domain" description="DUF3347" evidence="2">
    <location>
        <begin position="29"/>
        <end position="118"/>
    </location>
</feature>